<feature type="transmembrane region" description="Helical" evidence="1">
    <location>
        <begin position="67"/>
        <end position="87"/>
    </location>
</feature>
<evidence type="ECO:0008006" key="4">
    <source>
        <dbReference type="Google" id="ProtNLM"/>
    </source>
</evidence>
<proteinExistence type="predicted"/>
<reference evidence="2" key="1">
    <citation type="submission" date="2021-01" db="EMBL/GenBank/DDBJ databases">
        <title>Genomic Encyclopedia of Type Strains, Phase IV (KMG-IV): sequencing the most valuable type-strain genomes for metagenomic binning, comparative biology and taxonomic classification.</title>
        <authorList>
            <person name="Goeker M."/>
        </authorList>
    </citation>
    <scope>NUCLEOTIDE SEQUENCE</scope>
    <source>
        <strain evidence="2">DSM 21943</strain>
    </source>
</reference>
<keyword evidence="3" id="KW-1185">Reference proteome</keyword>
<sequence length="126" mass="14502">MIIQLLSNLIATAVVLPFFVLLCVYLTLRLFKPNQIALRTAFDYSTPFFILALFIYAHYLFPTYGLFLMGLGMFVWAVLLAFFIQWISPTAAANQKGKMFWRLCFLSATTVYSLFLTSIVVSYLFH</sequence>
<protein>
    <recommendedName>
        <fullName evidence="4">DUF3397 domain-containing protein</fullName>
    </recommendedName>
</protein>
<keyword evidence="1" id="KW-0812">Transmembrane</keyword>
<evidence type="ECO:0000256" key="1">
    <source>
        <dbReference type="SAM" id="Phobius"/>
    </source>
</evidence>
<dbReference type="Pfam" id="PF11877">
    <property type="entry name" value="DUF3397"/>
    <property type="match status" value="1"/>
</dbReference>
<dbReference type="InterPro" id="IPR024515">
    <property type="entry name" value="DUF3397"/>
</dbReference>
<feature type="transmembrane region" description="Helical" evidence="1">
    <location>
        <begin position="99"/>
        <end position="125"/>
    </location>
</feature>
<feature type="transmembrane region" description="Helical" evidence="1">
    <location>
        <begin position="40"/>
        <end position="61"/>
    </location>
</feature>
<accession>A0ABS2SPU0</accession>
<keyword evidence="1" id="KW-0472">Membrane</keyword>
<evidence type="ECO:0000313" key="2">
    <source>
        <dbReference type="EMBL" id="MBM7837547.1"/>
    </source>
</evidence>
<organism evidence="2 3">
    <name type="scientific">Shouchella xiaoxiensis</name>
    <dbReference type="NCBI Taxonomy" id="766895"/>
    <lineage>
        <taxon>Bacteria</taxon>
        <taxon>Bacillati</taxon>
        <taxon>Bacillota</taxon>
        <taxon>Bacilli</taxon>
        <taxon>Bacillales</taxon>
        <taxon>Bacillaceae</taxon>
        <taxon>Shouchella</taxon>
    </lineage>
</organism>
<evidence type="ECO:0000313" key="3">
    <source>
        <dbReference type="Proteomes" id="UP001179280"/>
    </source>
</evidence>
<keyword evidence="1" id="KW-1133">Transmembrane helix</keyword>
<name>A0ABS2SPU0_9BACI</name>
<gene>
    <name evidence="2" type="ORF">JOC54_000778</name>
</gene>
<dbReference type="Proteomes" id="UP001179280">
    <property type="component" value="Unassembled WGS sequence"/>
</dbReference>
<dbReference type="EMBL" id="JAFBCV010000002">
    <property type="protein sequence ID" value="MBM7837547.1"/>
    <property type="molecule type" value="Genomic_DNA"/>
</dbReference>
<feature type="transmembrane region" description="Helical" evidence="1">
    <location>
        <begin position="6"/>
        <end position="28"/>
    </location>
</feature>
<comment type="caution">
    <text evidence="2">The sequence shown here is derived from an EMBL/GenBank/DDBJ whole genome shotgun (WGS) entry which is preliminary data.</text>
</comment>
<dbReference type="RefSeq" id="WP_204464542.1">
    <property type="nucleotide sequence ID" value="NZ_JAFBCV010000002.1"/>
</dbReference>